<protein>
    <recommendedName>
        <fullName evidence="4">Penicillin-binding protein transpeptidase domain-containing protein</fullName>
    </recommendedName>
</protein>
<dbReference type="InterPro" id="IPR001460">
    <property type="entry name" value="PCN-bd_Tpept"/>
</dbReference>
<evidence type="ECO:0000259" key="4">
    <source>
        <dbReference type="Pfam" id="PF00905"/>
    </source>
</evidence>
<name>A0ABN3HV86_9ACTN</name>
<dbReference type="PANTHER" id="PTHR32282:SF34">
    <property type="entry name" value="PENICILLIN-BINDING PROTEIN 1A"/>
    <property type="match status" value="1"/>
</dbReference>
<dbReference type="SUPFAM" id="SSF56601">
    <property type="entry name" value="beta-lactamase/transpeptidase-like"/>
    <property type="match status" value="1"/>
</dbReference>
<sequence>MAEGMVLAGLIKNPEGSGKGSPFDPNIDKKQATGRFDYIKDQMLKLNFCSEADAPVKMKYPDKVITPAEARANAVGSQNLKRPEGLIIHHVLGEVAALTDPKTGALLYEDTDADGKKNFDKIRNGGLKIVTTIDKDIQPIAVREASRNKDSLMNPMPPNLQAALVAVEPGTGGVKAYYGGDDGSGGDYAGYYKDPVLGDGKESCCGGHPPGSTFKVYTLATALMAGYRTDSYWDGMPQDFPGRTKALGNQVKNATEGLEPKCDSGSGKWCRLDEITVQSLNVPFYAITMEVTPARVINTARAAGITDMWATIQGQQLPQRIDLVKNDGAAVSKYFGNEVGFGQYPITVLEHAGGLATFAARGAAVQTHFLKEVWQDGKKTYAEVINPKRIPGFTEEMADDMTNVLRGVPDHYKLNSPHGYQLAGKTGTWQLGNTTSQGNAHAWMGGYVPYDPSKNARGLAAAVWIGNKGDEKAIKDSKGVNMIGGKGPGPIWARFLDSALAKVNQPKISFRPARHTGSKDVGTGVSPMPSTPVVPTDPGQNPGPSNPPPSAPGPNPSPSRGRR</sequence>
<comment type="caution">
    <text evidence="5">The sequence shown here is derived from an EMBL/GenBank/DDBJ whole genome shotgun (WGS) entry which is preliminary data.</text>
</comment>
<feature type="region of interest" description="Disordered" evidence="3">
    <location>
        <begin position="510"/>
        <end position="563"/>
    </location>
</feature>
<dbReference type="Proteomes" id="UP001501444">
    <property type="component" value="Unassembled WGS sequence"/>
</dbReference>
<dbReference type="Pfam" id="PF00905">
    <property type="entry name" value="Transpeptidase"/>
    <property type="match status" value="1"/>
</dbReference>
<keyword evidence="6" id="KW-1185">Reference proteome</keyword>
<evidence type="ECO:0000256" key="2">
    <source>
        <dbReference type="ARBA" id="ARBA00022679"/>
    </source>
</evidence>
<dbReference type="InterPro" id="IPR050396">
    <property type="entry name" value="Glycosyltr_51/Transpeptidase"/>
</dbReference>
<keyword evidence="2" id="KW-0808">Transferase</keyword>
<evidence type="ECO:0000256" key="1">
    <source>
        <dbReference type="ARBA" id="ARBA00022676"/>
    </source>
</evidence>
<dbReference type="Gene3D" id="3.40.710.10">
    <property type="entry name" value="DD-peptidase/beta-lactamase superfamily"/>
    <property type="match status" value="1"/>
</dbReference>
<feature type="compositionally biased region" description="Low complexity" evidence="3">
    <location>
        <begin position="523"/>
        <end position="543"/>
    </location>
</feature>
<organism evidence="5 6">
    <name type="scientific">Dactylosporangium salmoneum</name>
    <dbReference type="NCBI Taxonomy" id="53361"/>
    <lineage>
        <taxon>Bacteria</taxon>
        <taxon>Bacillati</taxon>
        <taxon>Actinomycetota</taxon>
        <taxon>Actinomycetes</taxon>
        <taxon>Micromonosporales</taxon>
        <taxon>Micromonosporaceae</taxon>
        <taxon>Dactylosporangium</taxon>
    </lineage>
</organism>
<dbReference type="PANTHER" id="PTHR32282">
    <property type="entry name" value="BINDING PROTEIN TRANSPEPTIDASE, PUTATIVE-RELATED"/>
    <property type="match status" value="1"/>
</dbReference>
<evidence type="ECO:0000313" key="6">
    <source>
        <dbReference type="Proteomes" id="UP001501444"/>
    </source>
</evidence>
<dbReference type="EMBL" id="BAAARV010000110">
    <property type="protein sequence ID" value="GAA2387996.1"/>
    <property type="molecule type" value="Genomic_DNA"/>
</dbReference>
<keyword evidence="1" id="KW-0328">Glycosyltransferase</keyword>
<feature type="domain" description="Penicillin-binding protein transpeptidase" evidence="4">
    <location>
        <begin position="163"/>
        <end position="452"/>
    </location>
</feature>
<evidence type="ECO:0000256" key="3">
    <source>
        <dbReference type="SAM" id="MobiDB-lite"/>
    </source>
</evidence>
<feature type="compositionally biased region" description="Pro residues" evidence="3">
    <location>
        <begin position="544"/>
        <end position="557"/>
    </location>
</feature>
<evidence type="ECO:0000313" key="5">
    <source>
        <dbReference type="EMBL" id="GAA2387996.1"/>
    </source>
</evidence>
<proteinExistence type="predicted"/>
<gene>
    <name evidence="5" type="ORF">GCM10010170_099160</name>
</gene>
<accession>A0ABN3HV86</accession>
<dbReference type="InterPro" id="IPR012338">
    <property type="entry name" value="Beta-lactam/transpept-like"/>
</dbReference>
<reference evidence="5 6" key="1">
    <citation type="journal article" date="2019" name="Int. J. Syst. Evol. Microbiol.">
        <title>The Global Catalogue of Microorganisms (GCM) 10K type strain sequencing project: providing services to taxonomists for standard genome sequencing and annotation.</title>
        <authorList>
            <consortium name="The Broad Institute Genomics Platform"/>
            <consortium name="The Broad Institute Genome Sequencing Center for Infectious Disease"/>
            <person name="Wu L."/>
            <person name="Ma J."/>
        </authorList>
    </citation>
    <scope>NUCLEOTIDE SEQUENCE [LARGE SCALE GENOMIC DNA]</scope>
    <source>
        <strain evidence="5 6">JCM 3272</strain>
    </source>
</reference>